<keyword evidence="2" id="KW-1185">Reference proteome</keyword>
<accession>A0A167IUY1</accession>
<protein>
    <recommendedName>
        <fullName evidence="3">C2 domain-containing protein</fullName>
    </recommendedName>
</protein>
<dbReference type="AlphaFoldDB" id="A0A167IUY1"/>
<dbReference type="Proteomes" id="UP000076738">
    <property type="component" value="Unassembled WGS sequence"/>
</dbReference>
<evidence type="ECO:0000313" key="1">
    <source>
        <dbReference type="EMBL" id="KZO92983.1"/>
    </source>
</evidence>
<proteinExistence type="predicted"/>
<evidence type="ECO:0008006" key="3">
    <source>
        <dbReference type="Google" id="ProtNLM"/>
    </source>
</evidence>
<evidence type="ECO:0000313" key="2">
    <source>
        <dbReference type="Proteomes" id="UP000076738"/>
    </source>
</evidence>
<sequence>MAAPAPPSESQMPLTSTYIFSGVTVLDVPARPLKKSIGKYFLTIAIDGKEEWKSREIRTRGKKVAWNQKEDKYEFESASNSTWKVTLCKNHSRSKPVEQMGSITLPLDGWMQRFMVAQLVSTGNQKVAITVQVSVTKKEATILDSSIALHDSVEAADGDGDNAGLLAETPGLGAVSTAVDEVQEHAGDVVEALNGLLGKLEPFIMLMDKVSEVCISRRWLRNLS</sequence>
<name>A0A167IUY1_CALVF</name>
<gene>
    <name evidence="1" type="ORF">CALVIDRAFT_286487</name>
</gene>
<organism evidence="1 2">
    <name type="scientific">Calocera viscosa (strain TUFC12733)</name>
    <dbReference type="NCBI Taxonomy" id="1330018"/>
    <lineage>
        <taxon>Eukaryota</taxon>
        <taxon>Fungi</taxon>
        <taxon>Dikarya</taxon>
        <taxon>Basidiomycota</taxon>
        <taxon>Agaricomycotina</taxon>
        <taxon>Dacrymycetes</taxon>
        <taxon>Dacrymycetales</taxon>
        <taxon>Dacrymycetaceae</taxon>
        <taxon>Calocera</taxon>
    </lineage>
</organism>
<reference evidence="1 2" key="1">
    <citation type="journal article" date="2016" name="Mol. Biol. Evol.">
        <title>Comparative Genomics of Early-Diverging Mushroom-Forming Fungi Provides Insights into the Origins of Lignocellulose Decay Capabilities.</title>
        <authorList>
            <person name="Nagy L.G."/>
            <person name="Riley R."/>
            <person name="Tritt A."/>
            <person name="Adam C."/>
            <person name="Daum C."/>
            <person name="Floudas D."/>
            <person name="Sun H."/>
            <person name="Yadav J.S."/>
            <person name="Pangilinan J."/>
            <person name="Larsson K.H."/>
            <person name="Matsuura K."/>
            <person name="Barry K."/>
            <person name="Labutti K."/>
            <person name="Kuo R."/>
            <person name="Ohm R.A."/>
            <person name="Bhattacharya S.S."/>
            <person name="Shirouzu T."/>
            <person name="Yoshinaga Y."/>
            <person name="Martin F.M."/>
            <person name="Grigoriev I.V."/>
            <person name="Hibbett D.S."/>
        </authorList>
    </citation>
    <scope>NUCLEOTIDE SEQUENCE [LARGE SCALE GENOMIC DNA]</scope>
    <source>
        <strain evidence="1 2">TUFC12733</strain>
    </source>
</reference>
<dbReference type="EMBL" id="KV417305">
    <property type="protein sequence ID" value="KZO92983.1"/>
    <property type="molecule type" value="Genomic_DNA"/>
</dbReference>